<sequence>MGNSFTSVYIHAVWSTKYRNHQITPSIKLEVESLLISVAKELGVGTVSIFAMPNHVHMLLRIKSPVLISEVIGKAKGRTSKRINEKYGHILQWQQGYGAFSISASHVARVKNYIENQVKHHETHNFEEEYLKWLVDYQVEYEDRYVFGD</sequence>
<dbReference type="Gene3D" id="3.30.70.1290">
    <property type="entry name" value="Transposase IS200-like"/>
    <property type="match status" value="1"/>
</dbReference>
<dbReference type="EMBL" id="WBVO01000005">
    <property type="protein sequence ID" value="KAB2810183.1"/>
    <property type="molecule type" value="Genomic_DNA"/>
</dbReference>
<dbReference type="GO" id="GO:0003677">
    <property type="term" value="F:DNA binding"/>
    <property type="evidence" value="ECO:0007669"/>
    <property type="project" value="InterPro"/>
</dbReference>
<dbReference type="InterPro" id="IPR002686">
    <property type="entry name" value="Transposase_17"/>
</dbReference>
<gene>
    <name evidence="2" type="primary">tnpA</name>
    <name evidence="2" type="ORF">F8C67_08085</name>
</gene>
<reference evidence="2 3" key="1">
    <citation type="submission" date="2019-09" db="EMBL/GenBank/DDBJ databases">
        <title>Genomes of family Cryomorphaceae.</title>
        <authorList>
            <person name="Bowman J.P."/>
        </authorList>
    </citation>
    <scope>NUCLEOTIDE SEQUENCE [LARGE SCALE GENOMIC DNA]</scope>
    <source>
        <strain evidence="2 3">LMG 25704</strain>
    </source>
</reference>
<dbReference type="Pfam" id="PF01797">
    <property type="entry name" value="Y1_Tnp"/>
    <property type="match status" value="1"/>
</dbReference>
<dbReference type="InterPro" id="IPR036515">
    <property type="entry name" value="Transposase_17_sf"/>
</dbReference>
<dbReference type="SMART" id="SM01321">
    <property type="entry name" value="Y1_Tnp"/>
    <property type="match status" value="1"/>
</dbReference>
<dbReference type="PANTHER" id="PTHR33360">
    <property type="entry name" value="TRANSPOSASE FOR INSERTION SEQUENCE ELEMENT IS200"/>
    <property type="match status" value="1"/>
</dbReference>
<feature type="domain" description="Transposase IS200-like" evidence="1">
    <location>
        <begin position="5"/>
        <end position="117"/>
    </location>
</feature>
<protein>
    <submittedName>
        <fullName evidence="2">IS200/IS605 family transposase</fullName>
    </submittedName>
</protein>
<accession>A0A6N6RIJ0</accession>
<evidence type="ECO:0000313" key="2">
    <source>
        <dbReference type="EMBL" id="KAB2810183.1"/>
    </source>
</evidence>
<dbReference type="PANTHER" id="PTHR33360:SF2">
    <property type="entry name" value="TRANSPOSASE FOR INSERTION SEQUENCE ELEMENT IS200"/>
    <property type="match status" value="1"/>
</dbReference>
<proteinExistence type="predicted"/>
<name>A0A6N6RIJ0_9FLAO</name>
<comment type="caution">
    <text evidence="2">The sequence shown here is derived from an EMBL/GenBank/DDBJ whole genome shotgun (WGS) entry which is preliminary data.</text>
</comment>
<dbReference type="Proteomes" id="UP000468650">
    <property type="component" value="Unassembled WGS sequence"/>
</dbReference>
<dbReference type="RefSeq" id="WP_151667327.1">
    <property type="nucleotide sequence ID" value="NZ_WBVO01000005.1"/>
</dbReference>
<dbReference type="GO" id="GO:0004803">
    <property type="term" value="F:transposase activity"/>
    <property type="evidence" value="ECO:0007669"/>
    <property type="project" value="InterPro"/>
</dbReference>
<evidence type="ECO:0000313" key="3">
    <source>
        <dbReference type="Proteomes" id="UP000468650"/>
    </source>
</evidence>
<keyword evidence="3" id="KW-1185">Reference proteome</keyword>
<dbReference type="SUPFAM" id="SSF143422">
    <property type="entry name" value="Transposase IS200-like"/>
    <property type="match status" value="1"/>
</dbReference>
<dbReference type="AlphaFoldDB" id="A0A6N6RIJ0"/>
<dbReference type="NCBIfam" id="NF033573">
    <property type="entry name" value="transpos_IS200"/>
    <property type="match status" value="1"/>
</dbReference>
<evidence type="ECO:0000259" key="1">
    <source>
        <dbReference type="SMART" id="SM01321"/>
    </source>
</evidence>
<organism evidence="2 3">
    <name type="scientific">Phaeocystidibacter luteus</name>
    <dbReference type="NCBI Taxonomy" id="911197"/>
    <lineage>
        <taxon>Bacteria</taxon>
        <taxon>Pseudomonadati</taxon>
        <taxon>Bacteroidota</taxon>
        <taxon>Flavobacteriia</taxon>
        <taxon>Flavobacteriales</taxon>
        <taxon>Phaeocystidibacteraceae</taxon>
        <taxon>Phaeocystidibacter</taxon>
    </lineage>
</organism>
<dbReference type="GO" id="GO:0006313">
    <property type="term" value="P:DNA transposition"/>
    <property type="evidence" value="ECO:0007669"/>
    <property type="project" value="InterPro"/>
</dbReference>
<dbReference type="OrthoDB" id="9797997at2"/>